<feature type="signal peptide" evidence="2">
    <location>
        <begin position="1"/>
        <end position="18"/>
    </location>
</feature>
<comment type="caution">
    <text evidence="3">The sequence shown here is derived from an EMBL/GenBank/DDBJ whole genome shotgun (WGS) entry which is preliminary data.</text>
</comment>
<gene>
    <name evidence="3" type="ORF">GMORB2_0096</name>
</gene>
<evidence type="ECO:0000256" key="1">
    <source>
        <dbReference type="SAM" id="Phobius"/>
    </source>
</evidence>
<dbReference type="OrthoDB" id="1733656at2759"/>
<keyword evidence="2" id="KW-0732">Signal</keyword>
<keyword evidence="1" id="KW-0472">Membrane</keyword>
<dbReference type="EMBL" id="JAANYQ010000001">
    <property type="protein sequence ID" value="KAF4126360.1"/>
    <property type="molecule type" value="Genomic_DNA"/>
</dbReference>
<evidence type="ECO:0000313" key="3">
    <source>
        <dbReference type="EMBL" id="KAF4126360.1"/>
    </source>
</evidence>
<dbReference type="GeneID" id="55966326"/>
<feature type="transmembrane region" description="Helical" evidence="1">
    <location>
        <begin position="211"/>
        <end position="233"/>
    </location>
</feature>
<keyword evidence="1" id="KW-0812">Transmembrane</keyword>
<sequence length="238" mass="26139">MRFSLSTAVAALPALAAAQESPLEQYQAQFQNFVSNFGSYVPSPARHDAAAAHAAKTGPMKLHVLTLDTWKDTLYEPVQAGATTPEEWWVFTTGGNKTCFGQCGRAELAFNETATRFAAQPTPHPHMGLLNCEDQPILCNAWSAGVGSIWAFDMLPEPAPVNIYKKRLNLTSVTSDDIAALQGNRDQFVLLESFWHPFNGKAAELGVAVPLAYTLWLFNLLPNWAFMLAISMFSRTMV</sequence>
<organism evidence="3 4">
    <name type="scientific">Geosmithia morbida</name>
    <dbReference type="NCBI Taxonomy" id="1094350"/>
    <lineage>
        <taxon>Eukaryota</taxon>
        <taxon>Fungi</taxon>
        <taxon>Dikarya</taxon>
        <taxon>Ascomycota</taxon>
        <taxon>Pezizomycotina</taxon>
        <taxon>Sordariomycetes</taxon>
        <taxon>Hypocreomycetidae</taxon>
        <taxon>Hypocreales</taxon>
        <taxon>Bionectriaceae</taxon>
        <taxon>Geosmithia</taxon>
    </lineage>
</organism>
<accession>A0A9P4Z0L6</accession>
<proteinExistence type="predicted"/>
<dbReference type="Proteomes" id="UP000749293">
    <property type="component" value="Unassembled WGS sequence"/>
</dbReference>
<dbReference type="RefSeq" id="XP_035325012.1">
    <property type="nucleotide sequence ID" value="XM_035462082.1"/>
</dbReference>
<feature type="chain" id="PRO_5040429582" description="Peptidyl-tRNA hydrolase" evidence="2">
    <location>
        <begin position="19"/>
        <end position="238"/>
    </location>
</feature>
<keyword evidence="4" id="KW-1185">Reference proteome</keyword>
<dbReference type="AlphaFoldDB" id="A0A9P4Z0L6"/>
<keyword evidence="1" id="KW-1133">Transmembrane helix</keyword>
<evidence type="ECO:0008006" key="5">
    <source>
        <dbReference type="Google" id="ProtNLM"/>
    </source>
</evidence>
<protein>
    <recommendedName>
        <fullName evidence="5">Peptidyl-tRNA hydrolase</fullName>
    </recommendedName>
</protein>
<name>A0A9P4Z0L6_9HYPO</name>
<reference evidence="3" key="1">
    <citation type="submission" date="2020-03" db="EMBL/GenBank/DDBJ databases">
        <title>Site-based positive gene gene selection in Geosmithia morbida across the United States reveals a broad range of putative effectors and factors for local host and environmental adapation.</title>
        <authorList>
            <person name="Onufrak A."/>
            <person name="Murdoch R.W."/>
            <person name="Gazis R."/>
            <person name="Huff M."/>
            <person name="Staton M."/>
            <person name="Klingeman W."/>
            <person name="Hadziabdic D."/>
        </authorList>
    </citation>
    <scope>NUCLEOTIDE SEQUENCE</scope>
    <source>
        <strain evidence="3">1262</strain>
    </source>
</reference>
<evidence type="ECO:0000256" key="2">
    <source>
        <dbReference type="SAM" id="SignalP"/>
    </source>
</evidence>
<evidence type="ECO:0000313" key="4">
    <source>
        <dbReference type="Proteomes" id="UP000749293"/>
    </source>
</evidence>